<sequence length="266" mass="28795">MSERTCAGTGLRLIAAGGEEAFRIAKDRHGALSVRKNPIVGPLPISPSVTTADRRGRYDTVGSTIYLAQDRRCAYAEVLTGFRHERAGVARAAESIGMTVEDYIAQVTADAAANGVDAPWSVSVDWQMDRSLYRIRLPRAGWWVKVDDRGTLAALEQLAPTVPGLTESLQVLTATAIYGEDRDLTTLLAQAIRMQVLDDGSEPLGISYASKTLFGRCWAYWDRRTDEGLGPGSNDLHQLASENVGPDPDFAFVAGHYGLPVLGPHP</sequence>
<name>A0A126ZYH4_9MICC</name>
<dbReference type="KEGG" id="satk:SA2016_0928"/>
<gene>
    <name evidence="1" type="ORF">SA2016_0928</name>
</gene>
<dbReference type="OrthoDB" id="4918428at2"/>
<evidence type="ECO:0000313" key="1">
    <source>
        <dbReference type="EMBL" id="AMM31614.1"/>
    </source>
</evidence>
<evidence type="ECO:0008006" key="3">
    <source>
        <dbReference type="Google" id="ProtNLM"/>
    </source>
</evidence>
<protein>
    <recommendedName>
        <fullName evidence="3">RES domain-containing protein</fullName>
    </recommendedName>
</protein>
<organism evidence="1 2">
    <name type="scientific">Sinomonas atrocyanea</name>
    <dbReference type="NCBI Taxonomy" id="37927"/>
    <lineage>
        <taxon>Bacteria</taxon>
        <taxon>Bacillati</taxon>
        <taxon>Actinomycetota</taxon>
        <taxon>Actinomycetes</taxon>
        <taxon>Micrococcales</taxon>
        <taxon>Micrococcaceae</taxon>
        <taxon>Sinomonas</taxon>
    </lineage>
</organism>
<dbReference type="Proteomes" id="UP000070134">
    <property type="component" value="Chromosome"/>
</dbReference>
<reference evidence="1 2" key="1">
    <citation type="submission" date="2016-02" db="EMBL/GenBank/DDBJ databases">
        <title>Complete genome of Sinomonas atrocyanea KCTC 3377.</title>
        <authorList>
            <person name="Kim K.M."/>
        </authorList>
    </citation>
    <scope>NUCLEOTIDE SEQUENCE [LARGE SCALE GENOMIC DNA]</scope>
    <source>
        <strain evidence="1 2">KCTC 3377</strain>
    </source>
</reference>
<dbReference type="AlphaFoldDB" id="A0A126ZYH4"/>
<proteinExistence type="predicted"/>
<evidence type="ECO:0000313" key="2">
    <source>
        <dbReference type="Proteomes" id="UP000070134"/>
    </source>
</evidence>
<keyword evidence="2" id="KW-1185">Reference proteome</keyword>
<dbReference type="EMBL" id="CP014518">
    <property type="protein sequence ID" value="AMM31614.1"/>
    <property type="molecule type" value="Genomic_DNA"/>
</dbReference>
<dbReference type="RefSeq" id="WP_066495841.1">
    <property type="nucleotide sequence ID" value="NZ_BJMO01000018.1"/>
</dbReference>
<dbReference type="STRING" id="37927.SA2016_0928"/>
<accession>A0A126ZYH4</accession>